<feature type="domain" description="Metallo-beta-lactamase" evidence="5">
    <location>
        <begin position="12"/>
        <end position="195"/>
    </location>
</feature>
<proteinExistence type="predicted"/>
<evidence type="ECO:0000256" key="2">
    <source>
        <dbReference type="ARBA" id="ARBA00022723"/>
    </source>
</evidence>
<evidence type="ECO:0000313" key="6">
    <source>
        <dbReference type="EMBL" id="MBI3128088.1"/>
    </source>
</evidence>
<dbReference type="Proteomes" id="UP000782312">
    <property type="component" value="Unassembled WGS sequence"/>
</dbReference>
<name>A0A932I0Z1_UNCTE</name>
<dbReference type="Pfam" id="PF00753">
    <property type="entry name" value="Lactamase_B"/>
    <property type="match status" value="1"/>
</dbReference>
<accession>A0A932I0Z1</accession>
<organism evidence="6 7">
    <name type="scientific">Tectimicrobiota bacterium</name>
    <dbReference type="NCBI Taxonomy" id="2528274"/>
    <lineage>
        <taxon>Bacteria</taxon>
        <taxon>Pseudomonadati</taxon>
        <taxon>Nitrospinota/Tectimicrobiota group</taxon>
        <taxon>Candidatus Tectimicrobiota</taxon>
    </lineage>
</organism>
<dbReference type="SUPFAM" id="SSF56281">
    <property type="entry name" value="Metallo-hydrolase/oxidoreductase"/>
    <property type="match status" value="1"/>
</dbReference>
<evidence type="ECO:0000256" key="4">
    <source>
        <dbReference type="ARBA" id="ARBA00022833"/>
    </source>
</evidence>
<dbReference type="SMART" id="SM00849">
    <property type="entry name" value="Lactamase_B"/>
    <property type="match status" value="1"/>
</dbReference>
<protein>
    <submittedName>
        <fullName evidence="6">MBL fold metallo-hydrolase</fullName>
    </submittedName>
</protein>
<sequence length="220" mass="23799">MIVERIPVGAFQMNSYLAGSEKTREAVYIDPGAEVDRVLAEAERLGLSIVLLAGTHAHIDHAEGAAEARRRLGVPYWLHEAELPNLRRMPEVARMYGFEPPEVPEVDGFLVPGEALEAGGLRFEIRLTDGHAPGNVTLYRAAAEGEPGRAFVGDALFAGSVGRTDLFMGDARTLLRSIRTQLLTLPPDTIVHPGHGPDTTVGREKAANPFCQPGAERLFA</sequence>
<comment type="caution">
    <text evidence="6">The sequence shown here is derived from an EMBL/GenBank/DDBJ whole genome shotgun (WGS) entry which is preliminary data.</text>
</comment>
<evidence type="ECO:0000259" key="5">
    <source>
        <dbReference type="SMART" id="SM00849"/>
    </source>
</evidence>
<dbReference type="PANTHER" id="PTHR46233:SF3">
    <property type="entry name" value="HYDROXYACYLGLUTATHIONE HYDROLASE GLOC"/>
    <property type="match status" value="1"/>
</dbReference>
<comment type="cofactor">
    <cofactor evidence="1">
        <name>Zn(2+)</name>
        <dbReference type="ChEBI" id="CHEBI:29105"/>
    </cofactor>
</comment>
<dbReference type="Gene3D" id="3.60.15.10">
    <property type="entry name" value="Ribonuclease Z/Hydroxyacylglutathione hydrolase-like"/>
    <property type="match status" value="1"/>
</dbReference>
<keyword evidence="2" id="KW-0479">Metal-binding</keyword>
<evidence type="ECO:0000256" key="1">
    <source>
        <dbReference type="ARBA" id="ARBA00001947"/>
    </source>
</evidence>
<dbReference type="AlphaFoldDB" id="A0A932I0Z1"/>
<dbReference type="GO" id="GO:0046872">
    <property type="term" value="F:metal ion binding"/>
    <property type="evidence" value="ECO:0007669"/>
    <property type="project" value="UniProtKB-KW"/>
</dbReference>
<reference evidence="6" key="1">
    <citation type="submission" date="2020-07" db="EMBL/GenBank/DDBJ databases">
        <title>Huge and variable diversity of episymbiotic CPR bacteria and DPANN archaea in groundwater ecosystems.</title>
        <authorList>
            <person name="He C.Y."/>
            <person name="Keren R."/>
            <person name="Whittaker M."/>
            <person name="Farag I.F."/>
            <person name="Doudna J."/>
            <person name="Cate J.H.D."/>
            <person name="Banfield J.F."/>
        </authorList>
    </citation>
    <scope>NUCLEOTIDE SEQUENCE</scope>
    <source>
        <strain evidence="6">NC_groundwater_763_Ag_S-0.2um_68_21</strain>
    </source>
</reference>
<dbReference type="InterPro" id="IPR036866">
    <property type="entry name" value="RibonucZ/Hydroxyglut_hydro"/>
</dbReference>
<evidence type="ECO:0000313" key="7">
    <source>
        <dbReference type="Proteomes" id="UP000782312"/>
    </source>
</evidence>
<dbReference type="EMBL" id="JACPUR010000023">
    <property type="protein sequence ID" value="MBI3128088.1"/>
    <property type="molecule type" value="Genomic_DNA"/>
</dbReference>
<keyword evidence="4" id="KW-0862">Zinc</keyword>
<evidence type="ECO:0000256" key="3">
    <source>
        <dbReference type="ARBA" id="ARBA00022801"/>
    </source>
</evidence>
<gene>
    <name evidence="6" type="ORF">HYZ11_10830</name>
</gene>
<dbReference type="InterPro" id="IPR051453">
    <property type="entry name" value="MBL_Glyoxalase_II"/>
</dbReference>
<dbReference type="GO" id="GO:0016787">
    <property type="term" value="F:hydrolase activity"/>
    <property type="evidence" value="ECO:0007669"/>
    <property type="project" value="UniProtKB-KW"/>
</dbReference>
<dbReference type="PANTHER" id="PTHR46233">
    <property type="entry name" value="HYDROXYACYLGLUTATHIONE HYDROLASE GLOC"/>
    <property type="match status" value="1"/>
</dbReference>
<keyword evidence="3" id="KW-0378">Hydrolase</keyword>
<dbReference type="InterPro" id="IPR001279">
    <property type="entry name" value="Metallo-B-lactamas"/>
</dbReference>